<sequence>ERAKSPPELLPEAYFTDITASQEASPPILDLRRISGKLLRLSEIAVERDPQVELRIKNDETGLLSAYNLAGGFFNLASEISPYANNFQMLAKDRLYYNLFATAAKTAFRTSFGIWAQNLTVADKLKLGIPLTNDERALDAELGVSKSVEKGILPLPLEQQIEREYRSQLISEETHGRTMAVTATSQIVETIYPKAGQFLVLTKIAATPGSADNNIRISISRDND</sequence>
<proteinExistence type="predicted"/>
<comment type="caution">
    <text evidence="1">The sequence shown here is derived from an EMBL/GenBank/DDBJ whole genome shotgun (WGS) entry which is preliminary data.</text>
</comment>
<gene>
    <name evidence="1" type="ORF">S12H4_54074</name>
</gene>
<accession>X1UUA5</accession>
<name>X1UUA5_9ZZZZ</name>
<protein>
    <submittedName>
        <fullName evidence="1">Uncharacterized protein</fullName>
    </submittedName>
</protein>
<dbReference type="EMBL" id="BARW01034510">
    <property type="protein sequence ID" value="GAJ07207.1"/>
    <property type="molecule type" value="Genomic_DNA"/>
</dbReference>
<dbReference type="AlphaFoldDB" id="X1UUA5"/>
<reference evidence="1" key="1">
    <citation type="journal article" date="2014" name="Front. Microbiol.">
        <title>High frequency of phylogenetically diverse reductive dehalogenase-homologous genes in deep subseafloor sedimentary metagenomes.</title>
        <authorList>
            <person name="Kawai M."/>
            <person name="Futagami T."/>
            <person name="Toyoda A."/>
            <person name="Takaki Y."/>
            <person name="Nishi S."/>
            <person name="Hori S."/>
            <person name="Arai W."/>
            <person name="Tsubouchi T."/>
            <person name="Morono Y."/>
            <person name="Uchiyama I."/>
            <person name="Ito T."/>
            <person name="Fujiyama A."/>
            <person name="Inagaki F."/>
            <person name="Takami H."/>
        </authorList>
    </citation>
    <scope>NUCLEOTIDE SEQUENCE</scope>
    <source>
        <strain evidence="1">Expedition CK06-06</strain>
    </source>
</reference>
<organism evidence="1">
    <name type="scientific">marine sediment metagenome</name>
    <dbReference type="NCBI Taxonomy" id="412755"/>
    <lineage>
        <taxon>unclassified sequences</taxon>
        <taxon>metagenomes</taxon>
        <taxon>ecological metagenomes</taxon>
    </lineage>
</organism>
<feature type="non-terminal residue" evidence="1">
    <location>
        <position position="1"/>
    </location>
</feature>
<evidence type="ECO:0000313" key="1">
    <source>
        <dbReference type="EMBL" id="GAJ07207.1"/>
    </source>
</evidence>